<protein>
    <submittedName>
        <fullName evidence="2">Uncharacterized protein</fullName>
    </submittedName>
</protein>
<sequence length="219" mass="24747">MALASKTSKPQLEGLVIQCLFELSRANLSGTAIQTALEKYNTLAPIQVPPRPTLDYTEVVGYASLGKFALLKYSRRDILAKPWAVPENREMAAKFFKVLRSHKELTRLNIEISRLSAWVDFEEKEILSAIDALNAVDSNLLAAELQMHYVQQHRLNNVHRARLHRTSQLSGYTGPPLFALLEREETDDKGDDEDEDKGSDELLDEASRLEDTISRIVLQ</sequence>
<evidence type="ECO:0000313" key="3">
    <source>
        <dbReference type="Proteomes" id="UP000714275"/>
    </source>
</evidence>
<feature type="compositionally biased region" description="Acidic residues" evidence="1">
    <location>
        <begin position="184"/>
        <end position="204"/>
    </location>
</feature>
<comment type="caution">
    <text evidence="2">The sequence shown here is derived from an EMBL/GenBank/DDBJ whole genome shotgun (WGS) entry which is preliminary data.</text>
</comment>
<evidence type="ECO:0000313" key="2">
    <source>
        <dbReference type="EMBL" id="KAG1762157.1"/>
    </source>
</evidence>
<keyword evidence="3" id="KW-1185">Reference proteome</keyword>
<dbReference type="OrthoDB" id="2676448at2759"/>
<proteinExistence type="predicted"/>
<feature type="region of interest" description="Disordered" evidence="1">
    <location>
        <begin position="183"/>
        <end position="206"/>
    </location>
</feature>
<evidence type="ECO:0000256" key="1">
    <source>
        <dbReference type="SAM" id="MobiDB-lite"/>
    </source>
</evidence>
<gene>
    <name evidence="2" type="ORF">EV702DRAFT_1183120</name>
</gene>
<dbReference type="AlphaFoldDB" id="A0A9P6ZF74"/>
<accession>A0A9P6ZF74</accession>
<name>A0A9P6ZF74_9AGAM</name>
<dbReference type="Proteomes" id="UP000714275">
    <property type="component" value="Unassembled WGS sequence"/>
</dbReference>
<organism evidence="2 3">
    <name type="scientific">Suillus placidus</name>
    <dbReference type="NCBI Taxonomy" id="48579"/>
    <lineage>
        <taxon>Eukaryota</taxon>
        <taxon>Fungi</taxon>
        <taxon>Dikarya</taxon>
        <taxon>Basidiomycota</taxon>
        <taxon>Agaricomycotina</taxon>
        <taxon>Agaricomycetes</taxon>
        <taxon>Agaricomycetidae</taxon>
        <taxon>Boletales</taxon>
        <taxon>Suillineae</taxon>
        <taxon>Suillaceae</taxon>
        <taxon>Suillus</taxon>
    </lineage>
</organism>
<dbReference type="EMBL" id="JABBWD010000280">
    <property type="protein sequence ID" value="KAG1762157.1"/>
    <property type="molecule type" value="Genomic_DNA"/>
</dbReference>
<reference evidence="2" key="1">
    <citation type="journal article" date="2020" name="New Phytol.">
        <title>Comparative genomics reveals dynamic genome evolution in host specialist ectomycorrhizal fungi.</title>
        <authorList>
            <person name="Lofgren L.A."/>
            <person name="Nguyen N.H."/>
            <person name="Vilgalys R."/>
            <person name="Ruytinx J."/>
            <person name="Liao H.L."/>
            <person name="Branco S."/>
            <person name="Kuo A."/>
            <person name="LaButti K."/>
            <person name="Lipzen A."/>
            <person name="Andreopoulos W."/>
            <person name="Pangilinan J."/>
            <person name="Riley R."/>
            <person name="Hundley H."/>
            <person name="Na H."/>
            <person name="Barry K."/>
            <person name="Grigoriev I.V."/>
            <person name="Stajich J.E."/>
            <person name="Kennedy P.G."/>
        </authorList>
    </citation>
    <scope>NUCLEOTIDE SEQUENCE</scope>
    <source>
        <strain evidence="2">DOB743</strain>
    </source>
</reference>